<evidence type="ECO:0000313" key="11">
    <source>
        <dbReference type="EMBL" id="MBR0551259.1"/>
    </source>
</evidence>
<dbReference type="Proteomes" id="UP000676996">
    <property type="component" value="Unassembled WGS sequence"/>
</dbReference>
<evidence type="ECO:0000256" key="8">
    <source>
        <dbReference type="ARBA" id="ARBA00032077"/>
    </source>
</evidence>
<protein>
    <recommendedName>
        <fullName evidence="3">Alkyl hydroperoxide reductase C</fullName>
        <ecNumber evidence="2">1.11.1.26</ecNumber>
    </recommendedName>
    <alternativeName>
        <fullName evidence="8">Peroxiredoxin</fullName>
    </alternativeName>
</protein>
<accession>A0A8T4IG82</accession>
<dbReference type="SUPFAM" id="SSF52833">
    <property type="entry name" value="Thioredoxin-like"/>
    <property type="match status" value="1"/>
</dbReference>
<dbReference type="AlphaFoldDB" id="A0A8T4IG82"/>
<feature type="domain" description="Thioredoxin" evidence="10">
    <location>
        <begin position="36"/>
        <end position="191"/>
    </location>
</feature>
<dbReference type="GO" id="GO:0008379">
    <property type="term" value="F:thioredoxin peroxidase activity"/>
    <property type="evidence" value="ECO:0007669"/>
    <property type="project" value="TreeGrafter"/>
</dbReference>
<dbReference type="GO" id="GO:0006979">
    <property type="term" value="P:response to oxidative stress"/>
    <property type="evidence" value="ECO:0007669"/>
    <property type="project" value="TreeGrafter"/>
</dbReference>
<evidence type="ECO:0000259" key="10">
    <source>
        <dbReference type="PROSITE" id="PS51352"/>
    </source>
</evidence>
<dbReference type="EMBL" id="JAGRQC010000001">
    <property type="protein sequence ID" value="MBR0551259.1"/>
    <property type="molecule type" value="Genomic_DNA"/>
</dbReference>
<dbReference type="PROSITE" id="PS51352">
    <property type="entry name" value="THIOREDOXIN_2"/>
    <property type="match status" value="1"/>
</dbReference>
<comment type="catalytic activity">
    <reaction evidence="9">
        <text>a hydroperoxide + NADH + H(+) = an alcohol + NAD(+) + H2O</text>
        <dbReference type="Rhea" id="RHEA:62628"/>
        <dbReference type="ChEBI" id="CHEBI:15377"/>
        <dbReference type="ChEBI" id="CHEBI:15378"/>
        <dbReference type="ChEBI" id="CHEBI:30879"/>
        <dbReference type="ChEBI" id="CHEBI:35924"/>
        <dbReference type="ChEBI" id="CHEBI:57540"/>
        <dbReference type="ChEBI" id="CHEBI:57945"/>
        <dbReference type="EC" id="1.11.1.26"/>
    </reaction>
</comment>
<dbReference type="InterPro" id="IPR050217">
    <property type="entry name" value="Peroxiredoxin"/>
</dbReference>
<keyword evidence="6" id="KW-0560">Oxidoreductase</keyword>
<comment type="caution">
    <text evidence="11">The sequence shown here is derived from an EMBL/GenBank/DDBJ whole genome shotgun (WGS) entry which is preliminary data.</text>
</comment>
<dbReference type="GO" id="GO:0005829">
    <property type="term" value="C:cytosol"/>
    <property type="evidence" value="ECO:0007669"/>
    <property type="project" value="TreeGrafter"/>
</dbReference>
<dbReference type="InterPro" id="IPR036249">
    <property type="entry name" value="Thioredoxin-like_sf"/>
</dbReference>
<dbReference type="GO" id="GO:0045454">
    <property type="term" value="P:cell redox homeostasis"/>
    <property type="evidence" value="ECO:0007669"/>
    <property type="project" value="TreeGrafter"/>
</dbReference>
<dbReference type="GO" id="GO:0102039">
    <property type="term" value="F:NADH-dependent peroxiredoxin activity"/>
    <property type="evidence" value="ECO:0007669"/>
    <property type="project" value="UniProtKB-EC"/>
</dbReference>
<dbReference type="NCBIfam" id="NF009668">
    <property type="entry name" value="PRK13189.1"/>
    <property type="match status" value="1"/>
</dbReference>
<keyword evidence="4" id="KW-0575">Peroxidase</keyword>
<dbReference type="InterPro" id="IPR000866">
    <property type="entry name" value="AhpC/TSA"/>
</dbReference>
<evidence type="ECO:0000256" key="2">
    <source>
        <dbReference type="ARBA" id="ARBA00013021"/>
    </source>
</evidence>
<name>A0A8T4IG82_9SPHN</name>
<evidence type="ECO:0000256" key="4">
    <source>
        <dbReference type="ARBA" id="ARBA00022559"/>
    </source>
</evidence>
<evidence type="ECO:0000256" key="5">
    <source>
        <dbReference type="ARBA" id="ARBA00022862"/>
    </source>
</evidence>
<keyword evidence="5" id="KW-0049">Antioxidant</keyword>
<dbReference type="GO" id="GO:0033554">
    <property type="term" value="P:cellular response to stress"/>
    <property type="evidence" value="ECO:0007669"/>
    <property type="project" value="TreeGrafter"/>
</dbReference>
<evidence type="ECO:0000256" key="6">
    <source>
        <dbReference type="ARBA" id="ARBA00023002"/>
    </source>
</evidence>
<gene>
    <name evidence="11" type="ORF">J7S20_01925</name>
</gene>
<dbReference type="PANTHER" id="PTHR10681">
    <property type="entry name" value="THIOREDOXIN PEROXIDASE"/>
    <property type="match status" value="1"/>
</dbReference>
<dbReference type="PANTHER" id="PTHR10681:SF121">
    <property type="entry name" value="ALKYL HYDROPEROXIDE REDUCTASE C"/>
    <property type="match status" value="1"/>
</dbReference>
<evidence type="ECO:0000313" key="12">
    <source>
        <dbReference type="Proteomes" id="UP000676996"/>
    </source>
</evidence>
<sequence>MNYTCTNQRPVRKTRLRQKGSILQPDTQLPNSCSPVRIGETMPNFTARSTQGVVSLDDFRGRWLVLFSHPADFTPVCTSEFVAIARAAGAFAELGCDLMALSVDSLFSHLAWIRAIHDRFDVEVSFPVIEDPTLEIARAYGMVAPDAADASSVRATYFLDPEGILRASSCYPASVGRSVAEMLRTVTALQRAQQGDVLVPADWTPGEAVLEVPSHSVSDILAADSATDWFYRTRPDGDAE</sequence>
<dbReference type="InterPro" id="IPR013766">
    <property type="entry name" value="Thioredoxin_domain"/>
</dbReference>
<keyword evidence="7" id="KW-0676">Redox-active center</keyword>
<evidence type="ECO:0000256" key="7">
    <source>
        <dbReference type="ARBA" id="ARBA00023284"/>
    </source>
</evidence>
<dbReference type="EC" id="1.11.1.26" evidence="2"/>
<dbReference type="Gene3D" id="3.40.30.10">
    <property type="entry name" value="Glutaredoxin"/>
    <property type="match status" value="1"/>
</dbReference>
<organism evidence="11 12">
    <name type="scientific">Stakelama marina</name>
    <dbReference type="NCBI Taxonomy" id="2826939"/>
    <lineage>
        <taxon>Bacteria</taxon>
        <taxon>Pseudomonadati</taxon>
        <taxon>Pseudomonadota</taxon>
        <taxon>Alphaproteobacteria</taxon>
        <taxon>Sphingomonadales</taxon>
        <taxon>Sphingomonadaceae</taxon>
        <taxon>Stakelama</taxon>
    </lineage>
</organism>
<evidence type="ECO:0000256" key="1">
    <source>
        <dbReference type="ARBA" id="ARBA00011654"/>
    </source>
</evidence>
<dbReference type="Pfam" id="PF00578">
    <property type="entry name" value="AhpC-TSA"/>
    <property type="match status" value="1"/>
</dbReference>
<evidence type="ECO:0000256" key="3">
    <source>
        <dbReference type="ARBA" id="ARBA00017462"/>
    </source>
</evidence>
<dbReference type="GO" id="GO:0042744">
    <property type="term" value="P:hydrogen peroxide catabolic process"/>
    <property type="evidence" value="ECO:0007669"/>
    <property type="project" value="TreeGrafter"/>
</dbReference>
<proteinExistence type="predicted"/>
<keyword evidence="12" id="KW-1185">Reference proteome</keyword>
<evidence type="ECO:0000256" key="9">
    <source>
        <dbReference type="ARBA" id="ARBA00047572"/>
    </source>
</evidence>
<comment type="subunit">
    <text evidence="1">Homodimer; disulfide-linked, upon oxidation. 5 homodimers assemble to form a ring-like decamer.</text>
</comment>
<reference evidence="11" key="1">
    <citation type="submission" date="2021-04" db="EMBL/GenBank/DDBJ databases">
        <title>Ouciella asimina sp. nov., isolated from the surface seawater in the hydrothermal field of Okinawa Trough.</title>
        <authorList>
            <person name="Shuang W."/>
        </authorList>
    </citation>
    <scope>NUCLEOTIDE SEQUENCE</scope>
    <source>
        <strain evidence="11">LXI357</strain>
    </source>
</reference>